<protein>
    <submittedName>
        <fullName evidence="1">Uncharacterized protein</fullName>
    </submittedName>
</protein>
<name>A0A6N6RK08_9FLAO</name>
<dbReference type="OrthoDB" id="9855380at2"/>
<dbReference type="AlphaFoldDB" id="A0A6N6RK08"/>
<keyword evidence="2" id="KW-1185">Reference proteome</keyword>
<proteinExistence type="predicted"/>
<evidence type="ECO:0000313" key="2">
    <source>
        <dbReference type="Proteomes" id="UP000468650"/>
    </source>
</evidence>
<sequence length="118" mass="13863">MIAFISKNTWSNPLSALPLALQRKKLKQLARRSRGYRGLQTKWTIRGVYFMTLWKTDEALNDFMSQPEVQAIFDTRIRNIEVHTIRMAAINFIPWREVTALMTRNSKELSNTQKLVHN</sequence>
<evidence type="ECO:0000313" key="1">
    <source>
        <dbReference type="EMBL" id="KAB2814221.1"/>
    </source>
</evidence>
<accession>A0A6N6RK08</accession>
<dbReference type="Proteomes" id="UP000468650">
    <property type="component" value="Unassembled WGS sequence"/>
</dbReference>
<organism evidence="1 2">
    <name type="scientific">Phaeocystidibacter luteus</name>
    <dbReference type="NCBI Taxonomy" id="911197"/>
    <lineage>
        <taxon>Bacteria</taxon>
        <taxon>Pseudomonadati</taxon>
        <taxon>Bacteroidota</taxon>
        <taxon>Flavobacteriia</taxon>
        <taxon>Flavobacteriales</taxon>
        <taxon>Phaeocystidibacteraceae</taxon>
        <taxon>Phaeocystidibacter</taxon>
    </lineage>
</organism>
<gene>
    <name evidence="1" type="ORF">F8C67_00390</name>
</gene>
<comment type="caution">
    <text evidence="1">The sequence shown here is derived from an EMBL/GenBank/DDBJ whole genome shotgun (WGS) entry which is preliminary data.</text>
</comment>
<dbReference type="RefSeq" id="WP_151665802.1">
    <property type="nucleotide sequence ID" value="NZ_WBVO01000001.1"/>
</dbReference>
<reference evidence="1 2" key="1">
    <citation type="submission" date="2019-09" db="EMBL/GenBank/DDBJ databases">
        <title>Genomes of family Cryomorphaceae.</title>
        <authorList>
            <person name="Bowman J.P."/>
        </authorList>
    </citation>
    <scope>NUCLEOTIDE SEQUENCE [LARGE SCALE GENOMIC DNA]</scope>
    <source>
        <strain evidence="1 2">LMG 25704</strain>
    </source>
</reference>
<dbReference type="EMBL" id="WBVO01000001">
    <property type="protein sequence ID" value="KAB2814221.1"/>
    <property type="molecule type" value="Genomic_DNA"/>
</dbReference>